<dbReference type="SUPFAM" id="SSF53448">
    <property type="entry name" value="Nucleotide-diphospho-sugar transferases"/>
    <property type="match status" value="1"/>
</dbReference>
<evidence type="ECO:0000256" key="5">
    <source>
        <dbReference type="ARBA" id="ARBA00023136"/>
    </source>
</evidence>
<keyword evidence="3" id="KW-0328">Glycosyltransferase</keyword>
<dbReference type="InterPro" id="IPR001173">
    <property type="entry name" value="Glyco_trans_2-like"/>
</dbReference>
<keyword evidence="2" id="KW-1003">Cell membrane</keyword>
<keyword evidence="9" id="KW-1185">Reference proteome</keyword>
<feature type="transmembrane region" description="Helical" evidence="6">
    <location>
        <begin position="282"/>
        <end position="305"/>
    </location>
</feature>
<dbReference type="EMBL" id="OX336137">
    <property type="protein sequence ID" value="CAI2717898.1"/>
    <property type="molecule type" value="Genomic_DNA"/>
</dbReference>
<sequence length="378" mass="42596">MAWLTVLQIVLVLVVMVYFGSNLLHLARVRPAAAPLPRMPFVSVCVPARNEERDLEACLTSLLNQDYPDYEVIVVDDHSTDRTPEIIQALKAKHPNLKTIHSASLPEGWYGKPFALHQASQQAKGTLLLFTDADPVFEPHALASAVHFMQLRRLDMVTLMPRALFGSFWERAVQPIVFGLIAGLSRFRRINDPNDAHAMGFGAFILVTRDLYRKMGGHEAVRARILEDISLARVAKQHGGKMIAADGKRLFSIRMYHSFREIWEGWRKNVFLAFKQSIPKTVYYAAMILGFTVTPWLLLLCNALLDSADWVQALSTVALLLVLFTEVSLCEELGLTGWTIWILPLGGVVVVGILVNSMIHVLFKKQSMWRGRRYAHPT</sequence>
<evidence type="ECO:0000313" key="9">
    <source>
        <dbReference type="Proteomes" id="UP001157733"/>
    </source>
</evidence>
<dbReference type="InterPro" id="IPR029044">
    <property type="entry name" value="Nucleotide-diphossugar_trans"/>
</dbReference>
<organism evidence="8 9">
    <name type="scientific">Nitrospina watsonii</name>
    <dbReference type="NCBI Taxonomy" id="1323948"/>
    <lineage>
        <taxon>Bacteria</taxon>
        <taxon>Pseudomonadati</taxon>
        <taxon>Nitrospinota/Tectimicrobiota group</taxon>
        <taxon>Nitrospinota</taxon>
        <taxon>Nitrospinia</taxon>
        <taxon>Nitrospinales</taxon>
        <taxon>Nitrospinaceae</taxon>
        <taxon>Nitrospina</taxon>
    </lineage>
</organism>
<keyword evidence="5 6" id="KW-0472">Membrane</keyword>
<comment type="subcellular location">
    <subcellularLocation>
        <location evidence="1">Cell membrane</location>
    </subcellularLocation>
</comment>
<dbReference type="GO" id="GO:0016740">
    <property type="term" value="F:transferase activity"/>
    <property type="evidence" value="ECO:0007669"/>
    <property type="project" value="UniProtKB-KW"/>
</dbReference>
<dbReference type="Gene3D" id="3.90.550.10">
    <property type="entry name" value="Spore Coat Polysaccharide Biosynthesis Protein SpsA, Chain A"/>
    <property type="match status" value="1"/>
</dbReference>
<gene>
    <name evidence="8" type="ORF">NSPWAT_1039</name>
</gene>
<evidence type="ECO:0000256" key="1">
    <source>
        <dbReference type="ARBA" id="ARBA00004236"/>
    </source>
</evidence>
<evidence type="ECO:0000313" key="8">
    <source>
        <dbReference type="EMBL" id="CAI2717898.1"/>
    </source>
</evidence>
<dbReference type="Pfam" id="PF00535">
    <property type="entry name" value="Glycos_transf_2"/>
    <property type="match status" value="1"/>
</dbReference>
<proteinExistence type="predicted"/>
<evidence type="ECO:0000256" key="4">
    <source>
        <dbReference type="ARBA" id="ARBA00022679"/>
    </source>
</evidence>
<keyword evidence="6" id="KW-0812">Transmembrane</keyword>
<evidence type="ECO:0000259" key="7">
    <source>
        <dbReference type="Pfam" id="PF00535"/>
    </source>
</evidence>
<keyword evidence="6" id="KW-1133">Transmembrane helix</keyword>
<feature type="domain" description="Glycosyltransferase 2-like" evidence="7">
    <location>
        <begin position="43"/>
        <end position="214"/>
    </location>
</feature>
<evidence type="ECO:0000256" key="2">
    <source>
        <dbReference type="ARBA" id="ARBA00022475"/>
    </source>
</evidence>
<protein>
    <submittedName>
        <fullName evidence="8">Glycosyl transferase</fullName>
    </submittedName>
</protein>
<keyword evidence="4 8" id="KW-0808">Transferase</keyword>
<dbReference type="CDD" id="cd06423">
    <property type="entry name" value="CESA_like"/>
    <property type="match status" value="1"/>
</dbReference>
<accession>A0ABM9HCH0</accession>
<dbReference type="Proteomes" id="UP001157733">
    <property type="component" value="Chromosome"/>
</dbReference>
<evidence type="ECO:0000256" key="6">
    <source>
        <dbReference type="SAM" id="Phobius"/>
    </source>
</evidence>
<dbReference type="PANTHER" id="PTHR43646:SF2">
    <property type="entry name" value="GLYCOSYLTRANSFERASE 2-LIKE DOMAIN-CONTAINING PROTEIN"/>
    <property type="match status" value="1"/>
</dbReference>
<reference evidence="8 9" key="1">
    <citation type="submission" date="2022-09" db="EMBL/GenBank/DDBJ databases">
        <authorList>
            <person name="Kop L."/>
        </authorList>
    </citation>
    <scope>NUCLEOTIDE SEQUENCE [LARGE SCALE GENOMIC DNA]</scope>
    <source>
        <strain evidence="8 9">347</strain>
    </source>
</reference>
<evidence type="ECO:0000256" key="3">
    <source>
        <dbReference type="ARBA" id="ARBA00022676"/>
    </source>
</evidence>
<dbReference type="PANTHER" id="PTHR43646">
    <property type="entry name" value="GLYCOSYLTRANSFERASE"/>
    <property type="match status" value="1"/>
</dbReference>
<name>A0ABM9HCH0_9BACT</name>
<feature type="transmembrane region" description="Helical" evidence="6">
    <location>
        <begin position="341"/>
        <end position="363"/>
    </location>
</feature>
<dbReference type="RefSeq" id="WP_282010813.1">
    <property type="nucleotide sequence ID" value="NZ_OX336137.1"/>
</dbReference>